<dbReference type="GO" id="GO:0003677">
    <property type="term" value="F:DNA binding"/>
    <property type="evidence" value="ECO:0007669"/>
    <property type="project" value="UniProtKB-KW"/>
</dbReference>
<dbReference type="InterPro" id="IPR009351">
    <property type="entry name" value="AlkZ-like"/>
</dbReference>
<dbReference type="Pfam" id="PF06224">
    <property type="entry name" value="AlkZ-like"/>
    <property type="match status" value="1"/>
</dbReference>
<proteinExistence type="predicted"/>
<dbReference type="SUPFAM" id="SSF46785">
    <property type="entry name" value="Winged helix' DNA-binding domain"/>
    <property type="match status" value="2"/>
</dbReference>
<dbReference type="InterPro" id="IPR013762">
    <property type="entry name" value="Integrase-like_cat_sf"/>
</dbReference>
<comment type="caution">
    <text evidence="2">The sequence shown here is derived from an EMBL/GenBank/DDBJ whole genome shotgun (WGS) entry which is preliminary data.</text>
</comment>
<evidence type="ECO:0000313" key="3">
    <source>
        <dbReference type="Proteomes" id="UP000620327"/>
    </source>
</evidence>
<dbReference type="AlphaFoldDB" id="A0A923S6P7"/>
<protein>
    <submittedName>
        <fullName evidence="2">Winged helix DNA-binding domain-containing protein</fullName>
    </submittedName>
</protein>
<dbReference type="EMBL" id="JACOQI010000004">
    <property type="protein sequence ID" value="MBC5769850.1"/>
    <property type="molecule type" value="Genomic_DNA"/>
</dbReference>
<keyword evidence="1" id="KW-0233">DNA recombination</keyword>
<name>A0A923S6P7_9FIRM</name>
<dbReference type="GO" id="GO:0015074">
    <property type="term" value="P:DNA integration"/>
    <property type="evidence" value="ECO:0007669"/>
    <property type="project" value="InterPro"/>
</dbReference>
<sequence>MGYTFKRPDPAAMERILTQFPYSPEGAILRLAWLEGLSREEIAALTWDQVQFEGNALTLPDRTVPLAPSAEDCLRERYRLYAQRDPHVIISDRYQRPMPPESVSRLARTALDTEGQKVSLKDLRQDFVIRQLQTHDWTYAARVSGMAVSTLRGSFSQYFQDHRDAAPELPPDSEYLLWRIVQQEGSSVVGLALWMGWKLQMQPGEILNLTWSQVDLDRGLLRLPDREIPMGSRLSRLLGDVCDHRKDPAQDRVLLTPGTGKPMDLARLSTVIRTALIRGGLEQLSLGDLSRLSRRGSQRQTVLARLSAVGSMTREEVMDLLGVSKSAALKLLNQLRQDGAVVRIGGCYYPAGAVVLPEDQSAAVTAYLAAHGTAVRKELAELLNLPPAQCTALLRRMADRGELLLTGKRYALPPKEKPLETN</sequence>
<keyword evidence="3" id="KW-1185">Reference proteome</keyword>
<dbReference type="RefSeq" id="WP_187014201.1">
    <property type="nucleotide sequence ID" value="NZ_JACOQI010000004.1"/>
</dbReference>
<reference evidence="2" key="1">
    <citation type="submission" date="2020-08" db="EMBL/GenBank/DDBJ databases">
        <title>Genome public.</title>
        <authorList>
            <person name="Liu C."/>
            <person name="Sun Q."/>
        </authorList>
    </citation>
    <scope>NUCLEOTIDE SEQUENCE</scope>
    <source>
        <strain evidence="2">BX15</strain>
    </source>
</reference>
<dbReference type="Gene3D" id="1.10.443.10">
    <property type="entry name" value="Intergrase catalytic core"/>
    <property type="match status" value="2"/>
</dbReference>
<dbReference type="InterPro" id="IPR036388">
    <property type="entry name" value="WH-like_DNA-bd_sf"/>
</dbReference>
<dbReference type="InterPro" id="IPR036390">
    <property type="entry name" value="WH_DNA-bd_sf"/>
</dbReference>
<gene>
    <name evidence="2" type="ORF">H8Z83_05855</name>
</gene>
<dbReference type="Gene3D" id="1.10.10.10">
    <property type="entry name" value="Winged helix-like DNA-binding domain superfamily/Winged helix DNA-binding domain"/>
    <property type="match status" value="1"/>
</dbReference>
<evidence type="ECO:0000313" key="2">
    <source>
        <dbReference type="EMBL" id="MBC5769850.1"/>
    </source>
</evidence>
<dbReference type="InterPro" id="IPR011010">
    <property type="entry name" value="DNA_brk_join_enz"/>
</dbReference>
<dbReference type="Proteomes" id="UP000620327">
    <property type="component" value="Unassembled WGS sequence"/>
</dbReference>
<keyword evidence="2" id="KW-0238">DNA-binding</keyword>
<dbReference type="SUPFAM" id="SSF56349">
    <property type="entry name" value="DNA breaking-rejoining enzymes"/>
    <property type="match status" value="2"/>
</dbReference>
<organism evidence="2 3">
    <name type="scientific">Dysosmobacter segnis</name>
    <dbReference type="NCBI Taxonomy" id="2763042"/>
    <lineage>
        <taxon>Bacteria</taxon>
        <taxon>Bacillati</taxon>
        <taxon>Bacillota</taxon>
        <taxon>Clostridia</taxon>
        <taxon>Eubacteriales</taxon>
        <taxon>Oscillospiraceae</taxon>
        <taxon>Dysosmobacter</taxon>
    </lineage>
</organism>
<evidence type="ECO:0000256" key="1">
    <source>
        <dbReference type="ARBA" id="ARBA00023172"/>
    </source>
</evidence>
<accession>A0A923S6P7</accession>
<dbReference type="GO" id="GO:0006310">
    <property type="term" value="P:DNA recombination"/>
    <property type="evidence" value="ECO:0007669"/>
    <property type="project" value="UniProtKB-KW"/>
</dbReference>